<dbReference type="RefSeq" id="WP_283371309.1">
    <property type="nucleotide sequence ID" value="NZ_JASHID010000017.1"/>
</dbReference>
<protein>
    <recommendedName>
        <fullName evidence="3">ParB/Sulfiredoxin domain-containing protein</fullName>
    </recommendedName>
</protein>
<organism evidence="1 2">
    <name type="scientific">Flectobacillus longus</name>
    <dbReference type="NCBI Taxonomy" id="2984207"/>
    <lineage>
        <taxon>Bacteria</taxon>
        <taxon>Pseudomonadati</taxon>
        <taxon>Bacteroidota</taxon>
        <taxon>Cytophagia</taxon>
        <taxon>Cytophagales</taxon>
        <taxon>Flectobacillaceae</taxon>
        <taxon>Flectobacillus</taxon>
    </lineage>
</organism>
<evidence type="ECO:0000313" key="1">
    <source>
        <dbReference type="EMBL" id="MDI9866498.1"/>
    </source>
</evidence>
<sequence length="306" mass="34415">MKANFKDVIASKTKQALGSNLISLEAIKQNIQILEELRDFIPPLSDEESQQLEQNILKYGCKDALLVWETTRSVAGLSTTEDGTPAYILIDGHNRYRICQANQLNFNIQLLSFSSLKEVKDYMIDLQLGRRNLTPQQASYFRGLRYNNEKSERGKYDRITDEGLINVDDYFESKKVKVSTASKLSEEYKVSPATIRRDAEFAEGLGKLSTTLRNEVLAGNQNIEKGLLQKVAKVKELPKPIESADELVTVLQTSGLVAKIEAVPADHTLVNCSNEIIALVKKIVNAKDKEKLEELKNLVSRLEELL</sequence>
<proteinExistence type="predicted"/>
<evidence type="ECO:0008006" key="3">
    <source>
        <dbReference type="Google" id="ProtNLM"/>
    </source>
</evidence>
<dbReference type="EMBL" id="JASHID010000017">
    <property type="protein sequence ID" value="MDI9866498.1"/>
    <property type="molecule type" value="Genomic_DNA"/>
</dbReference>
<reference evidence="1 2" key="1">
    <citation type="submission" date="2023-05" db="EMBL/GenBank/DDBJ databases">
        <title>Novel species of genus Flectobacillus isolated from stream in China.</title>
        <authorList>
            <person name="Lu H."/>
        </authorList>
    </citation>
    <scope>NUCLEOTIDE SEQUENCE [LARGE SCALE GENOMIC DNA]</scope>
    <source>
        <strain evidence="1 2">DC10W</strain>
    </source>
</reference>
<dbReference type="Proteomes" id="UP001236569">
    <property type="component" value="Unassembled WGS sequence"/>
</dbReference>
<keyword evidence="2" id="KW-1185">Reference proteome</keyword>
<accession>A0ABT6YSC1</accession>
<comment type="caution">
    <text evidence="1">The sequence shown here is derived from an EMBL/GenBank/DDBJ whole genome shotgun (WGS) entry which is preliminary data.</text>
</comment>
<gene>
    <name evidence="1" type="ORF">QM480_19305</name>
</gene>
<name>A0ABT6YSC1_9BACT</name>
<evidence type="ECO:0000313" key="2">
    <source>
        <dbReference type="Proteomes" id="UP001236569"/>
    </source>
</evidence>